<dbReference type="GO" id="GO:0045766">
    <property type="term" value="P:positive regulation of angiogenesis"/>
    <property type="evidence" value="ECO:0007669"/>
    <property type="project" value="Ensembl"/>
</dbReference>
<gene>
    <name evidence="4" type="primary">ETS1</name>
</gene>
<organism evidence="4 5">
    <name type="scientific">Coturnix japonica</name>
    <name type="common">Japanese quail</name>
    <name type="synonym">Coturnix coturnix japonica</name>
    <dbReference type="NCBI Taxonomy" id="93934"/>
    <lineage>
        <taxon>Eukaryota</taxon>
        <taxon>Metazoa</taxon>
        <taxon>Chordata</taxon>
        <taxon>Craniata</taxon>
        <taxon>Vertebrata</taxon>
        <taxon>Euteleostomi</taxon>
        <taxon>Archelosauria</taxon>
        <taxon>Archosauria</taxon>
        <taxon>Dinosauria</taxon>
        <taxon>Saurischia</taxon>
        <taxon>Theropoda</taxon>
        <taxon>Coelurosauria</taxon>
        <taxon>Aves</taxon>
        <taxon>Neognathae</taxon>
        <taxon>Galloanserae</taxon>
        <taxon>Galliformes</taxon>
        <taxon>Phasianidae</taxon>
        <taxon>Perdicinae</taxon>
        <taxon>Coturnix</taxon>
    </lineage>
</organism>
<dbReference type="InterPro" id="IPR045688">
    <property type="entry name" value="Ets1_N_flank"/>
</dbReference>
<dbReference type="PROSITE" id="PS51433">
    <property type="entry name" value="PNT"/>
    <property type="match status" value="1"/>
</dbReference>
<keyword evidence="5" id="KW-1185">Reference proteome</keyword>
<proteinExistence type="inferred from homology"/>
<comment type="similarity">
    <text evidence="1">Belongs to the ETS family.</text>
</comment>
<dbReference type="GO" id="GO:0048870">
    <property type="term" value="P:cell motility"/>
    <property type="evidence" value="ECO:0007669"/>
    <property type="project" value="Ensembl"/>
</dbReference>
<dbReference type="GO" id="GO:0001228">
    <property type="term" value="F:DNA-binding transcription activator activity, RNA polymerase II-specific"/>
    <property type="evidence" value="ECO:0007669"/>
    <property type="project" value="Ensembl"/>
</dbReference>
<dbReference type="Pfam" id="PF19525">
    <property type="entry name" value="Ets1_N_flank"/>
    <property type="match status" value="1"/>
</dbReference>
<dbReference type="Proteomes" id="UP000694412">
    <property type="component" value="Chromosome 24"/>
</dbReference>
<accession>A0A8C2T3L6</accession>
<sequence>MKAAVDLKPTLTIIKTEKVDIDLFPSPDMECADVPLLTPSSKEMMSQALKATFSGFAKEQQRLGIPKDPQQWTETHVRDWVMWAVNEFSLKGVDFQKFCMNGAALCALGKECFLELAPDFVGDILWEHLEILQKEEAKPYPANGVNTAYPESRYTSDYFISYGIEHAQCVPPSEFSEPSFITESYQTLHPISSEELLSLKYENDYPSVILRDPVQTESLQTDYFTIKQEVVTPDNMCMGRASRGKLGGQDSFESIESYDSCDRLTQSWSSQSSFQSLQRVPSYDSFDSEDYPAALPNHKPKGTFKDYVRDRADMNKDKPVIPAAALAGYTGRITVLRKHLCAQHFVESLCIRRGQSFQGLWVALSEGLWGQPKAVSFGHRHFDPHGESEYWALVCCLHWMPPVDFGRSWSLVSFVENAKRALVSPLPFSCSVLASCLWFPTSGRTGCVSALLCMMQNDLIPFQQGGRTFVFLFVLVRDRDGILPKRIQAFSIPCNERDEKVIDHGNHVFFTR</sequence>
<dbReference type="GO" id="GO:0001222">
    <property type="term" value="F:transcription corepressor binding"/>
    <property type="evidence" value="ECO:0007669"/>
    <property type="project" value="Ensembl"/>
</dbReference>
<dbReference type="GO" id="GO:0000978">
    <property type="term" value="F:RNA polymerase II cis-regulatory region sequence-specific DNA binding"/>
    <property type="evidence" value="ECO:0007669"/>
    <property type="project" value="Ensembl"/>
</dbReference>
<dbReference type="GO" id="GO:0061629">
    <property type="term" value="F:RNA polymerase II-specific DNA-binding transcription factor binding"/>
    <property type="evidence" value="ECO:0007669"/>
    <property type="project" value="Ensembl"/>
</dbReference>
<dbReference type="GO" id="GO:0050729">
    <property type="term" value="P:positive regulation of inflammatory response"/>
    <property type="evidence" value="ECO:0007669"/>
    <property type="project" value="Ensembl"/>
</dbReference>
<reference evidence="4" key="2">
    <citation type="submission" date="2025-08" db="UniProtKB">
        <authorList>
            <consortium name="Ensembl"/>
        </authorList>
    </citation>
    <scope>IDENTIFICATION</scope>
</reference>
<dbReference type="Pfam" id="PF02198">
    <property type="entry name" value="SAM_PNT"/>
    <property type="match status" value="1"/>
</dbReference>
<dbReference type="FunFam" id="1.10.150.50:FF:000014">
    <property type="entry name" value="Protein c-ets-1 isoform 1"/>
    <property type="match status" value="1"/>
</dbReference>
<reference evidence="4" key="3">
    <citation type="submission" date="2025-09" db="UniProtKB">
        <authorList>
            <consortium name="Ensembl"/>
        </authorList>
    </citation>
    <scope>IDENTIFICATION</scope>
</reference>
<feature type="domain" description="PNT" evidence="3">
    <location>
        <begin position="51"/>
        <end position="136"/>
    </location>
</feature>
<dbReference type="AlphaFoldDB" id="A0A8C2T3L6"/>
<dbReference type="GO" id="GO:0010628">
    <property type="term" value="P:positive regulation of gene expression"/>
    <property type="evidence" value="ECO:0007669"/>
    <property type="project" value="Ensembl"/>
</dbReference>
<evidence type="ECO:0000256" key="2">
    <source>
        <dbReference type="ARBA" id="ARBA00023125"/>
    </source>
</evidence>
<evidence type="ECO:0000313" key="4">
    <source>
        <dbReference type="Ensembl" id="ENSCJPP00005006510.1"/>
    </source>
</evidence>
<dbReference type="Ensembl" id="ENSCJPT00005010268.1">
    <property type="protein sequence ID" value="ENSCJPP00005006510.1"/>
    <property type="gene ID" value="ENSCJPG00005006092.1"/>
</dbReference>
<dbReference type="InterPro" id="IPR013761">
    <property type="entry name" value="SAM/pointed_sf"/>
</dbReference>
<dbReference type="GeneTree" id="ENSGT00940000159519"/>
<dbReference type="InterPro" id="IPR003118">
    <property type="entry name" value="Pointed_dom"/>
</dbReference>
<protein>
    <submittedName>
        <fullName evidence="4">ETS proto-onco 1, transcription factor</fullName>
    </submittedName>
</protein>
<dbReference type="Gene3D" id="1.10.150.50">
    <property type="entry name" value="Transcription Factor, Ets-1"/>
    <property type="match status" value="1"/>
</dbReference>
<dbReference type="SUPFAM" id="SSF47769">
    <property type="entry name" value="SAM/Pointed domain"/>
    <property type="match status" value="1"/>
</dbReference>
<keyword evidence="2" id="KW-0238">DNA-binding</keyword>
<dbReference type="GO" id="GO:0045648">
    <property type="term" value="P:positive regulation of erythrocyte differentiation"/>
    <property type="evidence" value="ECO:0007669"/>
    <property type="project" value="Ensembl"/>
</dbReference>
<evidence type="ECO:0000259" key="3">
    <source>
        <dbReference type="PROSITE" id="PS51433"/>
    </source>
</evidence>
<dbReference type="SMART" id="SM00251">
    <property type="entry name" value="SAM_PNT"/>
    <property type="match status" value="1"/>
</dbReference>
<evidence type="ECO:0000313" key="5">
    <source>
        <dbReference type="Proteomes" id="UP000694412"/>
    </source>
</evidence>
<dbReference type="GO" id="GO:1902895">
    <property type="term" value="P:positive regulation of miRNA transcription"/>
    <property type="evidence" value="ECO:0007669"/>
    <property type="project" value="Ensembl"/>
</dbReference>
<dbReference type="GO" id="GO:0030578">
    <property type="term" value="P:PML body organization"/>
    <property type="evidence" value="ECO:0007669"/>
    <property type="project" value="Ensembl"/>
</dbReference>
<reference evidence="4" key="1">
    <citation type="submission" date="2015-11" db="EMBL/GenBank/DDBJ databases">
        <authorList>
            <consortium name="International Coturnix japonica Genome Analysis Consortium"/>
            <person name="Warren W."/>
            <person name="Burt D.W."/>
            <person name="Antin P.B."/>
            <person name="Lanford R."/>
            <person name="Gros J."/>
            <person name="Wilson R.K."/>
        </authorList>
    </citation>
    <scope>NUCLEOTIDE SEQUENCE [LARGE SCALE GENOMIC DNA]</scope>
</reference>
<dbReference type="GO" id="GO:0043536">
    <property type="term" value="P:positive regulation of blood vessel endothelial cell migration"/>
    <property type="evidence" value="ECO:0007669"/>
    <property type="project" value="Ensembl"/>
</dbReference>
<dbReference type="CDD" id="cd08542">
    <property type="entry name" value="SAM_PNT-ETS-1"/>
    <property type="match status" value="1"/>
</dbReference>
<dbReference type="GO" id="GO:0042802">
    <property type="term" value="F:identical protein binding"/>
    <property type="evidence" value="ECO:0007669"/>
    <property type="project" value="Ensembl"/>
</dbReference>
<dbReference type="GO" id="GO:0005654">
    <property type="term" value="C:nucleoplasm"/>
    <property type="evidence" value="ECO:0007669"/>
    <property type="project" value="Ensembl"/>
</dbReference>
<evidence type="ECO:0000256" key="1">
    <source>
        <dbReference type="ARBA" id="ARBA00005562"/>
    </source>
</evidence>
<name>A0A8C2T3L6_COTJA</name>
<dbReference type="GO" id="GO:1904996">
    <property type="term" value="P:positive regulation of leukocyte adhesion to vascular endothelial cell"/>
    <property type="evidence" value="ECO:0007669"/>
    <property type="project" value="Ensembl"/>
</dbReference>
<dbReference type="InterPro" id="IPR041886">
    <property type="entry name" value="SAM_PNT-ETS-1"/>
</dbReference>